<feature type="signal peptide" evidence="1">
    <location>
        <begin position="1"/>
        <end position="20"/>
    </location>
</feature>
<evidence type="ECO:0000313" key="3">
    <source>
        <dbReference type="Proteomes" id="UP001064632"/>
    </source>
</evidence>
<organism evidence="2 3">
    <name type="scientific">Tahibacter amnicola</name>
    <dbReference type="NCBI Taxonomy" id="2976241"/>
    <lineage>
        <taxon>Bacteria</taxon>
        <taxon>Pseudomonadati</taxon>
        <taxon>Pseudomonadota</taxon>
        <taxon>Gammaproteobacteria</taxon>
        <taxon>Lysobacterales</taxon>
        <taxon>Rhodanobacteraceae</taxon>
        <taxon>Tahibacter</taxon>
    </lineage>
</organism>
<keyword evidence="1" id="KW-0732">Signal</keyword>
<sequence>MLKKIAAMLAIALGAVLLYATTRPDSFRVEREVTIQAPPEKIFPFLADFHRWGDWSPWEKLDPAMKRTHGGAASGKGAVYQWEGNGEVGNGRMEIVEVTEPGKVVIQLEFTEPMEARNTAEFVLTPGNGGTRVQWAMHGPSPYLAKVMGVLVSMDKMIGKDFEIGLSNLKAAAER</sequence>
<dbReference type="Proteomes" id="UP001064632">
    <property type="component" value="Chromosome"/>
</dbReference>
<gene>
    <name evidence="2" type="ORF">N4264_03990</name>
</gene>
<dbReference type="SUPFAM" id="SSF55961">
    <property type="entry name" value="Bet v1-like"/>
    <property type="match status" value="1"/>
</dbReference>
<evidence type="ECO:0000256" key="1">
    <source>
        <dbReference type="SAM" id="SignalP"/>
    </source>
</evidence>
<accession>A0ABY6BIA8</accession>
<name>A0ABY6BIA8_9GAMM</name>
<dbReference type="InterPro" id="IPR023393">
    <property type="entry name" value="START-like_dom_sf"/>
</dbReference>
<dbReference type="EMBL" id="CP104694">
    <property type="protein sequence ID" value="UXI68825.1"/>
    <property type="molecule type" value="Genomic_DNA"/>
</dbReference>
<dbReference type="InterPro" id="IPR019587">
    <property type="entry name" value="Polyketide_cyclase/dehydratase"/>
</dbReference>
<dbReference type="CDD" id="cd07818">
    <property type="entry name" value="SRPBCC_1"/>
    <property type="match status" value="1"/>
</dbReference>
<dbReference type="Gene3D" id="3.30.530.20">
    <property type="match status" value="1"/>
</dbReference>
<dbReference type="RefSeq" id="WP_261695784.1">
    <property type="nucleotide sequence ID" value="NZ_CP104694.1"/>
</dbReference>
<reference evidence="2" key="1">
    <citation type="submission" date="2022-09" db="EMBL/GenBank/DDBJ databases">
        <title>Tahibacter sp. nov., isolated from a fresh water.</title>
        <authorList>
            <person name="Baek J.H."/>
            <person name="Lee J.K."/>
            <person name="Kim J.M."/>
            <person name="Jeon C.O."/>
        </authorList>
    </citation>
    <scope>NUCLEOTIDE SEQUENCE</scope>
    <source>
        <strain evidence="2">W38</strain>
    </source>
</reference>
<protein>
    <submittedName>
        <fullName evidence="2">SRPBCC family protein</fullName>
    </submittedName>
</protein>
<keyword evidence="3" id="KW-1185">Reference proteome</keyword>
<evidence type="ECO:0000313" key="2">
    <source>
        <dbReference type="EMBL" id="UXI68825.1"/>
    </source>
</evidence>
<feature type="chain" id="PRO_5046289361" evidence="1">
    <location>
        <begin position="21"/>
        <end position="175"/>
    </location>
</feature>
<dbReference type="Pfam" id="PF10604">
    <property type="entry name" value="Polyketide_cyc2"/>
    <property type="match status" value="1"/>
</dbReference>
<proteinExistence type="predicted"/>